<organism evidence="8 10">
    <name type="scientific">Tritrichomonas foetus</name>
    <dbReference type="NCBI Taxonomy" id="1144522"/>
    <lineage>
        <taxon>Eukaryota</taxon>
        <taxon>Metamonada</taxon>
        <taxon>Parabasalia</taxon>
        <taxon>Tritrichomonadida</taxon>
        <taxon>Tritrichomonadidae</taxon>
        <taxon>Tritrichomonas</taxon>
    </lineage>
</organism>
<dbReference type="PROSITE" id="PS51294">
    <property type="entry name" value="HTH_MYB"/>
    <property type="match status" value="2"/>
</dbReference>
<feature type="domain" description="Myb-like" evidence="6">
    <location>
        <begin position="34"/>
        <end position="85"/>
    </location>
</feature>
<reference evidence="8" key="2">
    <citation type="submission" date="2016-10" db="EMBL/GenBank/DDBJ databases">
        <authorList>
            <person name="de Groot N.N."/>
        </authorList>
    </citation>
    <scope>NUCLEOTIDE SEQUENCE [LARGE SCALE GENOMIC DNA]</scope>
    <source>
        <strain evidence="8">K</strain>
    </source>
</reference>
<dbReference type="GO" id="GO:0042795">
    <property type="term" value="P:snRNA transcription by RNA polymerase II"/>
    <property type="evidence" value="ECO:0007669"/>
    <property type="project" value="TreeGrafter"/>
</dbReference>
<evidence type="ECO:0000313" key="9">
    <source>
        <dbReference type="EMBL" id="OHT03114.1"/>
    </source>
</evidence>
<feature type="compositionally biased region" description="Basic and acidic residues" evidence="5">
    <location>
        <begin position="264"/>
        <end position="276"/>
    </location>
</feature>
<dbReference type="InterPro" id="IPR017930">
    <property type="entry name" value="Myb_dom"/>
</dbReference>
<dbReference type="PROSITE" id="PS50090">
    <property type="entry name" value="MYB_LIKE"/>
    <property type="match status" value="2"/>
</dbReference>
<dbReference type="InterPro" id="IPR051575">
    <property type="entry name" value="Myb-like_DNA-bd"/>
</dbReference>
<keyword evidence="3" id="KW-0804">Transcription</keyword>
<dbReference type="CDD" id="cd00167">
    <property type="entry name" value="SANT"/>
    <property type="match status" value="2"/>
</dbReference>
<reference evidence="10" key="1">
    <citation type="submission" date="2016-10" db="EMBL/GenBank/DDBJ databases">
        <authorList>
            <person name="Benchimol M."/>
            <person name="Almeida L.G."/>
            <person name="Vasconcelos A.T."/>
            <person name="Perreira-Neves A."/>
            <person name="Rosa I.A."/>
            <person name="Tasca T."/>
            <person name="Bogo M.R."/>
            <person name="de Souza W."/>
        </authorList>
    </citation>
    <scope>NUCLEOTIDE SEQUENCE [LARGE SCALE GENOMIC DNA]</scope>
    <source>
        <strain evidence="10">K</strain>
    </source>
</reference>
<feature type="region of interest" description="Disordered" evidence="5">
    <location>
        <begin position="164"/>
        <end position="215"/>
    </location>
</feature>
<dbReference type="VEuPathDB" id="TrichDB:TRFO_06757"/>
<dbReference type="EMBL" id="MLAK01000838">
    <property type="protein sequence ID" value="OHT03113.1"/>
    <property type="molecule type" value="Genomic_DNA"/>
</dbReference>
<dbReference type="VEuPathDB" id="TrichDB:TRFO_06756"/>
<feature type="domain" description="HTH myb-type" evidence="7">
    <location>
        <begin position="34"/>
        <end position="89"/>
    </location>
</feature>
<feature type="domain" description="HTH myb-type" evidence="7">
    <location>
        <begin position="91"/>
        <end position="140"/>
    </location>
</feature>
<sequence>MFSINAINQISSINTNNRINFNNNNIQQNKVSITRQRSRIPFSHEEDETLRSLVHTYGENNWYFVASQMPNRSVRQCRERWQLFLSSGVTKSKWTREEDELLLSKHREFGSQWKTLERFFKGRTSYNIRNRFISLSRSIQKFNSNNPQNSVVLTHSTNLLNSINSKNSINSINSSTDSSKLSSPLSSTLSSPEETHQHHQHHQQQYQQQQEQEHATIATTATTEFEKSKQNQYFTLSFCNQFFFNDHTYHQSDNHHDDEEEKDKEEKGEESEKGKENQSIFSSTENLDEPFYFDDMIGIFEQEQEQDFDQYFPEFPYFPYFQDYVCENDFYSIDVDY</sequence>
<evidence type="ECO:0000256" key="3">
    <source>
        <dbReference type="ARBA" id="ARBA00023163"/>
    </source>
</evidence>
<dbReference type="InterPro" id="IPR009057">
    <property type="entry name" value="Homeodomain-like_sf"/>
</dbReference>
<dbReference type="OrthoDB" id="2143914at2759"/>
<dbReference type="GO" id="GO:0000978">
    <property type="term" value="F:RNA polymerase II cis-regulatory region sequence-specific DNA binding"/>
    <property type="evidence" value="ECO:0007669"/>
    <property type="project" value="TreeGrafter"/>
</dbReference>
<proteinExistence type="predicted"/>
<feature type="region of interest" description="Disordered" evidence="5">
    <location>
        <begin position="250"/>
        <end position="281"/>
    </location>
</feature>
<dbReference type="SUPFAM" id="SSF46689">
    <property type="entry name" value="Homeodomain-like"/>
    <property type="match status" value="1"/>
</dbReference>
<dbReference type="PANTHER" id="PTHR46621">
    <property type="entry name" value="SNRNA-ACTIVATING PROTEIN COMPLEX SUBUNIT 4"/>
    <property type="match status" value="1"/>
</dbReference>
<evidence type="ECO:0000256" key="5">
    <source>
        <dbReference type="SAM" id="MobiDB-lite"/>
    </source>
</evidence>
<comment type="caution">
    <text evidence="8">The sequence shown here is derived from an EMBL/GenBank/DDBJ whole genome shotgun (WGS) entry which is preliminary data.</text>
</comment>
<dbReference type="RefSeq" id="XP_068356249.1">
    <property type="nucleotide sequence ID" value="XM_068493283.1"/>
</dbReference>
<keyword evidence="1" id="KW-0805">Transcription regulation</keyword>
<evidence type="ECO:0000259" key="6">
    <source>
        <dbReference type="PROSITE" id="PS50090"/>
    </source>
</evidence>
<evidence type="ECO:0000256" key="4">
    <source>
        <dbReference type="ARBA" id="ARBA00023242"/>
    </source>
</evidence>
<evidence type="ECO:0000259" key="7">
    <source>
        <dbReference type="PROSITE" id="PS51294"/>
    </source>
</evidence>
<evidence type="ECO:0000256" key="1">
    <source>
        <dbReference type="ARBA" id="ARBA00023015"/>
    </source>
</evidence>
<dbReference type="GO" id="GO:0001006">
    <property type="term" value="F:RNA polymerase III type 3 promoter sequence-specific DNA binding"/>
    <property type="evidence" value="ECO:0007669"/>
    <property type="project" value="TreeGrafter"/>
</dbReference>
<name>A0A1J4JVG0_9EUKA</name>
<feature type="compositionally biased region" description="Low complexity" evidence="5">
    <location>
        <begin position="164"/>
        <end position="192"/>
    </location>
</feature>
<dbReference type="Pfam" id="PF00249">
    <property type="entry name" value="Myb_DNA-binding"/>
    <property type="match status" value="2"/>
</dbReference>
<dbReference type="GO" id="GO:0019185">
    <property type="term" value="C:snRNA-activating protein complex"/>
    <property type="evidence" value="ECO:0007669"/>
    <property type="project" value="TreeGrafter"/>
</dbReference>
<accession>A0A1J4JVG0</accession>
<evidence type="ECO:0000313" key="10">
    <source>
        <dbReference type="Proteomes" id="UP000179807"/>
    </source>
</evidence>
<gene>
    <name evidence="8" type="ORF">TRFO_06756</name>
    <name evidence="9" type="ORF">TRFO_06757</name>
</gene>
<feature type="domain" description="Myb-like" evidence="6">
    <location>
        <begin position="86"/>
        <end position="136"/>
    </location>
</feature>
<dbReference type="SMART" id="SM00717">
    <property type="entry name" value="SANT"/>
    <property type="match status" value="2"/>
</dbReference>
<dbReference type="GeneID" id="94827987"/>
<evidence type="ECO:0000313" key="8">
    <source>
        <dbReference type="EMBL" id="OHT03113.1"/>
    </source>
</evidence>
<evidence type="ECO:0000256" key="2">
    <source>
        <dbReference type="ARBA" id="ARBA00023125"/>
    </source>
</evidence>
<keyword evidence="2" id="KW-0238">DNA-binding</keyword>
<keyword evidence="10" id="KW-1185">Reference proteome</keyword>
<dbReference type="GO" id="GO:0042796">
    <property type="term" value="P:snRNA transcription by RNA polymerase III"/>
    <property type="evidence" value="ECO:0007669"/>
    <property type="project" value="TreeGrafter"/>
</dbReference>
<dbReference type="Gene3D" id="1.10.10.60">
    <property type="entry name" value="Homeodomain-like"/>
    <property type="match status" value="2"/>
</dbReference>
<dbReference type="Proteomes" id="UP000179807">
    <property type="component" value="Unassembled WGS sequence"/>
</dbReference>
<dbReference type="EMBL" id="MLAK01000838">
    <property type="protein sequence ID" value="OHT03114.1"/>
    <property type="molecule type" value="Genomic_DNA"/>
</dbReference>
<feature type="compositionally biased region" description="Low complexity" evidence="5">
    <location>
        <begin position="203"/>
        <end position="215"/>
    </location>
</feature>
<dbReference type="AlphaFoldDB" id="A0A1J4JVG0"/>
<protein>
    <recommendedName>
        <fullName evidence="11">Myb-like DNA-binding domain containing protein</fullName>
    </recommendedName>
</protein>
<evidence type="ECO:0008006" key="11">
    <source>
        <dbReference type="Google" id="ProtNLM"/>
    </source>
</evidence>
<dbReference type="InterPro" id="IPR001005">
    <property type="entry name" value="SANT/Myb"/>
</dbReference>
<dbReference type="PANTHER" id="PTHR46621:SF1">
    <property type="entry name" value="SNRNA-ACTIVATING PROTEIN COMPLEX SUBUNIT 4"/>
    <property type="match status" value="1"/>
</dbReference>
<keyword evidence="4" id="KW-0539">Nucleus</keyword>